<keyword evidence="2" id="KW-1185">Reference proteome</keyword>
<dbReference type="EMBL" id="CAJVPQ010000714">
    <property type="protein sequence ID" value="CAG8504707.1"/>
    <property type="molecule type" value="Genomic_DNA"/>
</dbReference>
<reference evidence="1" key="1">
    <citation type="submission" date="2021-06" db="EMBL/GenBank/DDBJ databases">
        <authorList>
            <person name="Kallberg Y."/>
            <person name="Tangrot J."/>
            <person name="Rosling A."/>
        </authorList>
    </citation>
    <scope>NUCLEOTIDE SEQUENCE</scope>
    <source>
        <strain evidence="1">UK204</strain>
    </source>
</reference>
<organism evidence="1 2">
    <name type="scientific">Funneliformis caledonium</name>
    <dbReference type="NCBI Taxonomy" id="1117310"/>
    <lineage>
        <taxon>Eukaryota</taxon>
        <taxon>Fungi</taxon>
        <taxon>Fungi incertae sedis</taxon>
        <taxon>Mucoromycota</taxon>
        <taxon>Glomeromycotina</taxon>
        <taxon>Glomeromycetes</taxon>
        <taxon>Glomerales</taxon>
        <taxon>Glomeraceae</taxon>
        <taxon>Funneliformis</taxon>
    </lineage>
</organism>
<accession>A0A9N8ZRI7</accession>
<name>A0A9N8ZRI7_9GLOM</name>
<gene>
    <name evidence="1" type="ORF">FCALED_LOCUS3887</name>
</gene>
<dbReference type="AlphaFoldDB" id="A0A9N8ZRI7"/>
<dbReference type="Proteomes" id="UP000789570">
    <property type="component" value="Unassembled WGS sequence"/>
</dbReference>
<comment type="caution">
    <text evidence="1">The sequence shown here is derived from an EMBL/GenBank/DDBJ whole genome shotgun (WGS) entry which is preliminary data.</text>
</comment>
<evidence type="ECO:0000313" key="2">
    <source>
        <dbReference type="Proteomes" id="UP000789570"/>
    </source>
</evidence>
<protein>
    <submittedName>
        <fullName evidence="1">10191_t:CDS:1</fullName>
    </submittedName>
</protein>
<evidence type="ECO:0000313" key="1">
    <source>
        <dbReference type="EMBL" id="CAG8504707.1"/>
    </source>
</evidence>
<proteinExistence type="predicted"/>
<sequence>MPLDSDYSDEEDYPKIQKTISDSSSLPLVLEERSEKFASERNKCILDATRVSLKAFIILKLSEVMRISGKLIALKIFG</sequence>